<dbReference type="AlphaFoldDB" id="A0AAV7TBN5"/>
<name>A0AAV7TBN5_PLEWA</name>
<reference evidence="1" key="1">
    <citation type="journal article" date="2022" name="bioRxiv">
        <title>Sequencing and chromosome-scale assembly of the giantPleurodeles waltlgenome.</title>
        <authorList>
            <person name="Brown T."/>
            <person name="Elewa A."/>
            <person name="Iarovenko S."/>
            <person name="Subramanian E."/>
            <person name="Araus A.J."/>
            <person name="Petzold A."/>
            <person name="Susuki M."/>
            <person name="Suzuki K.-i.T."/>
            <person name="Hayashi T."/>
            <person name="Toyoda A."/>
            <person name="Oliveira C."/>
            <person name="Osipova E."/>
            <person name="Leigh N.D."/>
            <person name="Simon A."/>
            <person name="Yun M.H."/>
        </authorList>
    </citation>
    <scope>NUCLEOTIDE SEQUENCE</scope>
    <source>
        <strain evidence="1">20211129_DDA</strain>
        <tissue evidence="1">Liver</tissue>
    </source>
</reference>
<sequence length="115" mass="12923">MEADIKSLEDALAEMHTADGAGQLREALPDYQETAEQEILFRGKYAQARSYGEGERLGRALANAIRTTHPDNTILEIDRSGHTLRDTPDILCTFVAYYEQLYSSTRTTLQTQITI</sequence>
<dbReference type="EMBL" id="JANPWB010000007">
    <property type="protein sequence ID" value="KAJ1173729.1"/>
    <property type="molecule type" value="Genomic_DNA"/>
</dbReference>
<evidence type="ECO:0000313" key="1">
    <source>
        <dbReference type="EMBL" id="KAJ1173729.1"/>
    </source>
</evidence>
<keyword evidence="2" id="KW-1185">Reference proteome</keyword>
<dbReference type="Proteomes" id="UP001066276">
    <property type="component" value="Chromosome 4_1"/>
</dbReference>
<organism evidence="1 2">
    <name type="scientific">Pleurodeles waltl</name>
    <name type="common">Iberian ribbed newt</name>
    <dbReference type="NCBI Taxonomy" id="8319"/>
    <lineage>
        <taxon>Eukaryota</taxon>
        <taxon>Metazoa</taxon>
        <taxon>Chordata</taxon>
        <taxon>Craniata</taxon>
        <taxon>Vertebrata</taxon>
        <taxon>Euteleostomi</taxon>
        <taxon>Amphibia</taxon>
        <taxon>Batrachia</taxon>
        <taxon>Caudata</taxon>
        <taxon>Salamandroidea</taxon>
        <taxon>Salamandridae</taxon>
        <taxon>Pleurodelinae</taxon>
        <taxon>Pleurodeles</taxon>
    </lineage>
</organism>
<gene>
    <name evidence="1" type="ORF">NDU88_005555</name>
</gene>
<comment type="caution">
    <text evidence="1">The sequence shown here is derived from an EMBL/GenBank/DDBJ whole genome shotgun (WGS) entry which is preliminary data.</text>
</comment>
<proteinExistence type="predicted"/>
<accession>A0AAV7TBN5</accession>
<evidence type="ECO:0000313" key="2">
    <source>
        <dbReference type="Proteomes" id="UP001066276"/>
    </source>
</evidence>
<protein>
    <submittedName>
        <fullName evidence="1">Uncharacterized protein</fullName>
    </submittedName>
</protein>